<feature type="region of interest" description="Disordered" evidence="2">
    <location>
        <begin position="282"/>
        <end position="316"/>
    </location>
</feature>
<dbReference type="GO" id="GO:0005829">
    <property type="term" value="C:cytosol"/>
    <property type="evidence" value="ECO:0007669"/>
    <property type="project" value="TreeGrafter"/>
</dbReference>
<keyword evidence="4" id="KW-1185">Reference proteome</keyword>
<evidence type="ECO:0000313" key="3">
    <source>
        <dbReference type="EMBL" id="ORZ30340.1"/>
    </source>
</evidence>
<feature type="region of interest" description="Disordered" evidence="2">
    <location>
        <begin position="1"/>
        <end position="21"/>
    </location>
</feature>
<comment type="caution">
    <text evidence="3">The sequence shown here is derived from an EMBL/GenBank/DDBJ whole genome shotgun (WGS) entry which is preliminary data.</text>
</comment>
<dbReference type="SUPFAM" id="SSF144000">
    <property type="entry name" value="Oxysterol-binding protein-like"/>
    <property type="match status" value="1"/>
</dbReference>
<evidence type="ECO:0008006" key="5">
    <source>
        <dbReference type="Google" id="ProtNLM"/>
    </source>
</evidence>
<organism evidence="3 4">
    <name type="scientific">Catenaria anguillulae PL171</name>
    <dbReference type="NCBI Taxonomy" id="765915"/>
    <lineage>
        <taxon>Eukaryota</taxon>
        <taxon>Fungi</taxon>
        <taxon>Fungi incertae sedis</taxon>
        <taxon>Blastocladiomycota</taxon>
        <taxon>Blastocladiomycetes</taxon>
        <taxon>Blastocladiales</taxon>
        <taxon>Catenariaceae</taxon>
        <taxon>Catenaria</taxon>
    </lineage>
</organism>
<dbReference type="PANTHER" id="PTHR10972">
    <property type="entry name" value="OXYSTEROL-BINDING PROTEIN-RELATED"/>
    <property type="match status" value="1"/>
</dbReference>
<dbReference type="InterPro" id="IPR037239">
    <property type="entry name" value="OSBP_sf"/>
</dbReference>
<sequence>MSTPKLNDTSAAADSPVDPDAANVVPASHRSQFTQFLKTLTSFTGDLSQLTCPAFLLSGVSLLEYSAHWADHPDLFYAIAAHTDPVDRMVAVARWFISTLYGSFHSRCKTGTEKKPFNPVLGEQFYCWWPADDKEGVPETRMVCEQVSHHPPVGAFAIENDKKNIFLNGHCGQKTKFKTTYIKVEQTGRAVVTVFPPDGSVDEYFVTLPEMALRGLLSGQLFVELLGKSSITSASGYQTVFEYVPKGWFTGEYHSIKGTISKLDLPGGPLLAEAAATLIGTDASGEDAGGSPTSTTSASSASSTTSSKKASKKARKMAEATMQSAISEGEVLFEVSGKWTTTCVATRLEDGAEEILFDADEHEMQVPQVKPLEHQTDLESRKLWHKVATALNAQDYQQATAIKTTIEDEQRALRKARVERGESWAPKNFVFVSDGASAASKSSETGGGSDAGSMHSLASSKMDLAGPGLQARAALRGLSVIAVGGSGGTEALVDEGLWTFVPERPASSMS</sequence>
<dbReference type="GO" id="GO:0008142">
    <property type="term" value="F:oxysterol binding"/>
    <property type="evidence" value="ECO:0007669"/>
    <property type="project" value="TreeGrafter"/>
</dbReference>
<evidence type="ECO:0000313" key="4">
    <source>
        <dbReference type="Proteomes" id="UP000193411"/>
    </source>
</evidence>
<dbReference type="PANTHER" id="PTHR10972:SF184">
    <property type="entry name" value="OXYSTEROL-BINDING PROTEIN HOMOLOG 4-RELATED"/>
    <property type="match status" value="1"/>
</dbReference>
<dbReference type="Gene3D" id="1.10.287.2720">
    <property type="match status" value="1"/>
</dbReference>
<dbReference type="STRING" id="765915.A0A1Y2H710"/>
<feature type="compositionally biased region" description="Low complexity" evidence="2">
    <location>
        <begin position="10"/>
        <end position="21"/>
    </location>
</feature>
<feature type="compositionally biased region" description="Low complexity" evidence="2">
    <location>
        <begin position="293"/>
        <end position="308"/>
    </location>
</feature>
<evidence type="ECO:0000256" key="2">
    <source>
        <dbReference type="SAM" id="MobiDB-lite"/>
    </source>
</evidence>
<proteinExistence type="inferred from homology"/>
<protein>
    <recommendedName>
        <fullName evidence="5">Oxysterol-binding protein</fullName>
    </recommendedName>
</protein>
<dbReference type="Pfam" id="PF01237">
    <property type="entry name" value="Oxysterol_BP"/>
    <property type="match status" value="1"/>
</dbReference>
<dbReference type="OrthoDB" id="14833at2759"/>
<reference evidence="3 4" key="1">
    <citation type="submission" date="2016-07" db="EMBL/GenBank/DDBJ databases">
        <title>Pervasive Adenine N6-methylation of Active Genes in Fungi.</title>
        <authorList>
            <consortium name="DOE Joint Genome Institute"/>
            <person name="Mondo S.J."/>
            <person name="Dannebaum R.O."/>
            <person name="Kuo R.C."/>
            <person name="Labutti K."/>
            <person name="Haridas S."/>
            <person name="Kuo A."/>
            <person name="Salamov A."/>
            <person name="Ahrendt S.R."/>
            <person name="Lipzen A."/>
            <person name="Sullivan W."/>
            <person name="Andreopoulos W.B."/>
            <person name="Clum A."/>
            <person name="Lindquist E."/>
            <person name="Daum C."/>
            <person name="Ramamoorthy G.K."/>
            <person name="Gryganskyi A."/>
            <person name="Culley D."/>
            <person name="Magnuson J.K."/>
            <person name="James T.Y."/>
            <person name="O'Malley M.A."/>
            <person name="Stajich J.E."/>
            <person name="Spatafora J.W."/>
            <person name="Visel A."/>
            <person name="Grigoriev I.V."/>
        </authorList>
    </citation>
    <scope>NUCLEOTIDE SEQUENCE [LARGE SCALE GENOMIC DNA]</scope>
    <source>
        <strain evidence="3 4">PL171</strain>
    </source>
</reference>
<dbReference type="EMBL" id="MCFL01000087">
    <property type="protein sequence ID" value="ORZ30340.1"/>
    <property type="molecule type" value="Genomic_DNA"/>
</dbReference>
<dbReference type="Gene3D" id="2.40.160.120">
    <property type="match status" value="1"/>
</dbReference>
<comment type="similarity">
    <text evidence="1">Belongs to the OSBP family.</text>
</comment>
<dbReference type="InterPro" id="IPR000648">
    <property type="entry name" value="Oxysterol-bd"/>
</dbReference>
<dbReference type="AlphaFoldDB" id="A0A1Y2H710"/>
<dbReference type="Gene3D" id="3.30.70.3490">
    <property type="match status" value="1"/>
</dbReference>
<dbReference type="GO" id="GO:0016020">
    <property type="term" value="C:membrane"/>
    <property type="evidence" value="ECO:0007669"/>
    <property type="project" value="TreeGrafter"/>
</dbReference>
<name>A0A1Y2H710_9FUNG</name>
<gene>
    <name evidence="3" type="ORF">BCR44DRAFT_95178</name>
</gene>
<evidence type="ECO:0000256" key="1">
    <source>
        <dbReference type="ARBA" id="ARBA00008842"/>
    </source>
</evidence>
<dbReference type="Proteomes" id="UP000193411">
    <property type="component" value="Unassembled WGS sequence"/>
</dbReference>
<accession>A0A1Y2H710</accession>